<dbReference type="OrthoDB" id="284167at2"/>
<dbReference type="AlphaFoldDB" id="A0A1P8WKA9"/>
<proteinExistence type="predicted"/>
<evidence type="ECO:0000313" key="1">
    <source>
        <dbReference type="EMBL" id="APZ94507.1"/>
    </source>
</evidence>
<organism evidence="1 2">
    <name type="scientific">Fuerstiella marisgermanici</name>
    <dbReference type="NCBI Taxonomy" id="1891926"/>
    <lineage>
        <taxon>Bacteria</taxon>
        <taxon>Pseudomonadati</taxon>
        <taxon>Planctomycetota</taxon>
        <taxon>Planctomycetia</taxon>
        <taxon>Planctomycetales</taxon>
        <taxon>Planctomycetaceae</taxon>
        <taxon>Fuerstiella</taxon>
    </lineage>
</organism>
<name>A0A1P8WKA9_9PLAN</name>
<reference evidence="1 2" key="1">
    <citation type="journal article" date="2016" name="Front. Microbiol.">
        <title>Fuerstia marisgermanicae gen. nov., sp. nov., an Unusual Member of the Phylum Planctomycetes from the German Wadden Sea.</title>
        <authorList>
            <person name="Kohn T."/>
            <person name="Heuer A."/>
            <person name="Jogler M."/>
            <person name="Vollmers J."/>
            <person name="Boedeker C."/>
            <person name="Bunk B."/>
            <person name="Rast P."/>
            <person name="Borchert D."/>
            <person name="Glockner I."/>
            <person name="Freese H.M."/>
            <person name="Klenk H.P."/>
            <person name="Overmann J."/>
            <person name="Kaster A.K."/>
            <person name="Rohde M."/>
            <person name="Wiegand S."/>
            <person name="Jogler C."/>
        </authorList>
    </citation>
    <scope>NUCLEOTIDE SEQUENCE [LARGE SCALE GENOMIC DNA]</scope>
    <source>
        <strain evidence="1 2">NH11</strain>
    </source>
</reference>
<dbReference type="RefSeq" id="WP_077025798.1">
    <property type="nucleotide sequence ID" value="NZ_CP017641.1"/>
</dbReference>
<dbReference type="Proteomes" id="UP000187735">
    <property type="component" value="Chromosome"/>
</dbReference>
<dbReference type="KEGG" id="fmr:Fuma_04139"/>
<protein>
    <submittedName>
        <fullName evidence="1">Uncharacterized protein</fullName>
    </submittedName>
</protein>
<accession>A0A1P8WKA9</accession>
<keyword evidence="2" id="KW-1185">Reference proteome</keyword>
<dbReference type="EMBL" id="CP017641">
    <property type="protein sequence ID" value="APZ94507.1"/>
    <property type="molecule type" value="Genomic_DNA"/>
</dbReference>
<sequence length="112" mass="12248">MTERRSLVEGVKESSKLTEKEEEFIYGEKKPSGPSFAAASVPRTAATPIVAAAPVLPQMTGRIPVTTRCRPEVASAIKRVSLQRQLAGVEPYTVQDIMEQALEQWLDLNGHA</sequence>
<gene>
    <name evidence="1" type="ORF">Fuma_04139</name>
</gene>
<dbReference type="STRING" id="1891926.Fuma_04139"/>
<evidence type="ECO:0000313" key="2">
    <source>
        <dbReference type="Proteomes" id="UP000187735"/>
    </source>
</evidence>